<name>A0A8J6C0I6_9EUKA</name>
<dbReference type="PANTHER" id="PTHR22870:SF408">
    <property type="entry name" value="OS09G0560450 PROTEIN"/>
    <property type="match status" value="1"/>
</dbReference>
<keyword evidence="1" id="KW-0677">Repeat</keyword>
<sequence>MAPWHRGAFTAIITFLLSILSIISSVTSAEVHTGLNDSTVVFFGGNIRAELGTDSAIAPPAIPDYLPLKNPVAISLSKELHAFSILLANDSTIFTAGDNNLCQLGRETANYQFLPMLTPTVPVYAVTKVYAGSQHAFLLSETGEAYGWGRADSGQLAMGPVGGVDHECIPVGIPLLGAVTDVAIGAARTLFIVDNALVGAGSNAYSSLGLGDDVVEVVYPTYIPLPDGVVPAKIRTSNAMASVLISADGDLYVTGMFNGIRFHGFTKVPTPEPMRELEIYESILAVSVTGRLYGMGPNNAYELFLGDNIPRHALAFTGLTNVSSVGMGAHYSFAVIADEAGDLQLWGVGLAISDRLGSFRPSNDPALLYQRTPLRVDTPGGPIGRYYEFATGQTSTALIHSPQPLQIPAGRQSCGPGFYVYVNRCVRVPPGFVQPKDGNIPWEQVKWCGVGLYQPFVGATRCLEASPDDCGPGSLFLPFDDRPHAAECLQLTFSDLDFSCPISFGAPFYLSRFESVTFNQGQTIVDFIDGAAIIVMVLDSPIAQAGTYELQFHRRSDPDRHQPFQVELDTAVWFSNITVFSINGPNVEAYVPAKMCPRTMVGFFGSTVTIFDSLTTVPSMPYEVACQYEAEPITAAHVAQLDLTLTGLPPTLSPADSMSTLTLCIESGLLDFEQGLHVYLESPWAVLIQSGAAQYKAPVDLVNGGLCANITLFFTNLAGADPTDSSAVGPNLFVLDGDSVTFTAVFDTIPCYTVTLSVGPTHDRGAASAVLEAMEGAAAVVFALSPLLVIQAVLLAGLAGMGVTVYGIRMQKLKEQARRNLILI</sequence>
<feature type="repeat" description="RCC1" evidence="2">
    <location>
        <begin position="143"/>
        <end position="195"/>
    </location>
</feature>
<dbReference type="Proteomes" id="UP000717585">
    <property type="component" value="Unassembled WGS sequence"/>
</dbReference>
<keyword evidence="3" id="KW-1133">Transmembrane helix</keyword>
<dbReference type="PANTHER" id="PTHR22870">
    <property type="entry name" value="REGULATOR OF CHROMOSOME CONDENSATION"/>
    <property type="match status" value="1"/>
</dbReference>
<gene>
    <name evidence="5" type="ORF">J8273_1638</name>
</gene>
<reference evidence="5" key="1">
    <citation type="submission" date="2021-05" db="EMBL/GenBank/DDBJ databases">
        <title>A free-living protist that lacks canonical eukaryotic 1 DNA replication and segregation systems.</title>
        <authorList>
            <person name="Salas-Leiva D.E."/>
            <person name="Tromer E.C."/>
            <person name="Curtis B.A."/>
            <person name="Jerlstrom-Hultqvist J."/>
            <person name="Kolisko M."/>
            <person name="Yi Z."/>
            <person name="Salas-Leiva J.S."/>
            <person name="Gallot-Lavallee L."/>
            <person name="Kops G.J.P.L."/>
            <person name="Archibald J.M."/>
            <person name="Simpson A.G.B."/>
            <person name="Roger A.J."/>
        </authorList>
    </citation>
    <scope>NUCLEOTIDE SEQUENCE</scope>
    <source>
        <strain evidence="5">BICM</strain>
    </source>
</reference>
<organism evidence="5 6">
    <name type="scientific">Carpediemonas membranifera</name>
    <dbReference type="NCBI Taxonomy" id="201153"/>
    <lineage>
        <taxon>Eukaryota</taxon>
        <taxon>Metamonada</taxon>
        <taxon>Carpediemonas-like organisms</taxon>
        <taxon>Carpediemonas</taxon>
    </lineage>
</organism>
<keyword evidence="3" id="KW-0812">Transmembrane</keyword>
<dbReference type="PRINTS" id="PR00633">
    <property type="entry name" value="RCCNDNSATION"/>
</dbReference>
<feature type="transmembrane region" description="Helical" evidence="3">
    <location>
        <begin position="788"/>
        <end position="808"/>
    </location>
</feature>
<keyword evidence="3" id="KW-0472">Membrane</keyword>
<keyword evidence="6" id="KW-1185">Reference proteome</keyword>
<accession>A0A8J6C0I6</accession>
<evidence type="ECO:0000256" key="3">
    <source>
        <dbReference type="SAM" id="Phobius"/>
    </source>
</evidence>
<proteinExistence type="predicted"/>
<keyword evidence="4" id="KW-0732">Signal</keyword>
<dbReference type="InterPro" id="IPR000408">
    <property type="entry name" value="Reg_chr_condens"/>
</dbReference>
<dbReference type="AlphaFoldDB" id="A0A8J6C0I6"/>
<dbReference type="PROSITE" id="PS50012">
    <property type="entry name" value="RCC1_3"/>
    <property type="match status" value="3"/>
</dbReference>
<dbReference type="SUPFAM" id="SSF50985">
    <property type="entry name" value="RCC1/BLIP-II"/>
    <property type="match status" value="1"/>
</dbReference>
<dbReference type="EMBL" id="JAHDYR010000005">
    <property type="protein sequence ID" value="KAG9396621.1"/>
    <property type="molecule type" value="Genomic_DNA"/>
</dbReference>
<evidence type="ECO:0000256" key="4">
    <source>
        <dbReference type="SAM" id="SignalP"/>
    </source>
</evidence>
<dbReference type="Pfam" id="PF13540">
    <property type="entry name" value="RCC1_2"/>
    <property type="match status" value="1"/>
</dbReference>
<comment type="caution">
    <text evidence="5">The sequence shown here is derived from an EMBL/GenBank/DDBJ whole genome shotgun (WGS) entry which is preliminary data.</text>
</comment>
<dbReference type="Gene3D" id="2.130.10.30">
    <property type="entry name" value="Regulator of chromosome condensation 1/beta-lactamase-inhibitor protein II"/>
    <property type="match status" value="2"/>
</dbReference>
<dbReference type="InterPro" id="IPR051210">
    <property type="entry name" value="Ub_ligase/GEF_domain"/>
</dbReference>
<protein>
    <submittedName>
        <fullName evidence="5">Regulator of chromosome condensation (RCC1) repeat</fullName>
    </submittedName>
</protein>
<feature type="chain" id="PRO_5035328276" evidence="4">
    <location>
        <begin position="29"/>
        <end position="824"/>
    </location>
</feature>
<feature type="repeat" description="RCC1" evidence="2">
    <location>
        <begin position="290"/>
        <end position="338"/>
    </location>
</feature>
<evidence type="ECO:0000256" key="1">
    <source>
        <dbReference type="ARBA" id="ARBA00022737"/>
    </source>
</evidence>
<evidence type="ECO:0000313" key="5">
    <source>
        <dbReference type="EMBL" id="KAG9396621.1"/>
    </source>
</evidence>
<dbReference type="InterPro" id="IPR009091">
    <property type="entry name" value="RCC1/BLIP-II"/>
</dbReference>
<feature type="signal peptide" evidence="4">
    <location>
        <begin position="1"/>
        <end position="28"/>
    </location>
</feature>
<evidence type="ECO:0000313" key="6">
    <source>
        <dbReference type="Proteomes" id="UP000717585"/>
    </source>
</evidence>
<dbReference type="OrthoDB" id="297375at2759"/>
<feature type="repeat" description="RCC1" evidence="2">
    <location>
        <begin position="91"/>
        <end position="142"/>
    </location>
</feature>
<evidence type="ECO:0000256" key="2">
    <source>
        <dbReference type="PROSITE-ProRule" id="PRU00235"/>
    </source>
</evidence>